<evidence type="ECO:0000313" key="2">
    <source>
        <dbReference type="Proteomes" id="UP000460416"/>
    </source>
</evidence>
<organism evidence="1 2">
    <name type="scientific">Christiangramia aestuarii</name>
    <dbReference type="NCBI Taxonomy" id="1028746"/>
    <lineage>
        <taxon>Bacteria</taxon>
        <taxon>Pseudomonadati</taxon>
        <taxon>Bacteroidota</taxon>
        <taxon>Flavobacteriia</taxon>
        <taxon>Flavobacteriales</taxon>
        <taxon>Flavobacteriaceae</taxon>
        <taxon>Christiangramia</taxon>
    </lineage>
</organism>
<comment type="caution">
    <text evidence="1">The sequence shown here is derived from an EMBL/GenBank/DDBJ whole genome shotgun (WGS) entry which is preliminary data.</text>
</comment>
<reference evidence="1 2" key="1">
    <citation type="submission" date="2019-07" db="EMBL/GenBank/DDBJ databases">
        <title>Gramella aestuarii sp. nov., isolated from a tidal flat, and emended description of Gramella echinicola.</title>
        <authorList>
            <person name="Liu L."/>
        </authorList>
    </citation>
    <scope>NUCLEOTIDE SEQUENCE [LARGE SCALE GENOMIC DNA]</scope>
    <source>
        <strain evidence="1 2">BS12</strain>
    </source>
</reference>
<dbReference type="RefSeq" id="WP_162430972.1">
    <property type="nucleotide sequence ID" value="NZ_BAABGI010000001.1"/>
</dbReference>
<proteinExistence type="predicted"/>
<dbReference type="Proteomes" id="UP000460416">
    <property type="component" value="Unassembled WGS sequence"/>
</dbReference>
<dbReference type="EMBL" id="VJVW01000002">
    <property type="protein sequence ID" value="MUP42466.1"/>
    <property type="molecule type" value="Genomic_DNA"/>
</dbReference>
<keyword evidence="2" id="KW-1185">Reference proteome</keyword>
<gene>
    <name evidence="1" type="ORF">FLP08_07770</name>
</gene>
<name>A0A7K1LNV5_9FLAO</name>
<accession>A0A7K1LNV5</accession>
<dbReference type="AlphaFoldDB" id="A0A7K1LNV5"/>
<protein>
    <submittedName>
        <fullName evidence="1">DUF3291 domain-containing protein</fullName>
    </submittedName>
</protein>
<evidence type="ECO:0000313" key="1">
    <source>
        <dbReference type="EMBL" id="MUP42466.1"/>
    </source>
</evidence>
<dbReference type="OrthoDB" id="1364821at2"/>
<sequence>MKASITFIRLKHPFHFFLLSWRAMKILRQLKTTNCLEVKTRGAWTRHYTMTLWNKEQDLINFSRSGAHLEAMKKSRQIAKEIRTISIDAEELPDWKEAKVLLEKARILKF</sequence>